<sequence>MQKPLFLFALSLSLLACNNDQQDTTGKTGPGSNGKGRSKAFKLTSGDTSSDTATFELAGIRATFHNGAGHTQTLRISQSGRQLINYIRAIDTVEKEIPQPHLLIRGKDTAITFTIPKGDSVKNVLLQLKNNKVKRGKTIDSIGNTL</sequence>
<feature type="region of interest" description="Disordered" evidence="1">
    <location>
        <begin position="22"/>
        <end position="45"/>
    </location>
</feature>
<organism evidence="3 4">
    <name type="scientific">Chitinophaga nivalis</name>
    <dbReference type="NCBI Taxonomy" id="2991709"/>
    <lineage>
        <taxon>Bacteria</taxon>
        <taxon>Pseudomonadati</taxon>
        <taxon>Bacteroidota</taxon>
        <taxon>Chitinophagia</taxon>
        <taxon>Chitinophagales</taxon>
        <taxon>Chitinophagaceae</taxon>
        <taxon>Chitinophaga</taxon>
    </lineage>
</organism>
<reference evidence="3 4" key="1">
    <citation type="submission" date="2022-10" db="EMBL/GenBank/DDBJ databases">
        <title>Chitinophaga nivalis PC15 sp. nov., isolated from Pyeongchang county, South Korea.</title>
        <authorList>
            <person name="Trinh H.N."/>
        </authorList>
    </citation>
    <scope>NUCLEOTIDE SEQUENCE [LARGE SCALE GENOMIC DNA]</scope>
    <source>
        <strain evidence="3 4">PC14</strain>
    </source>
</reference>
<dbReference type="RefSeq" id="WP_264733940.1">
    <property type="nucleotide sequence ID" value="NZ_JAPDNR010000001.1"/>
</dbReference>
<evidence type="ECO:0000256" key="1">
    <source>
        <dbReference type="SAM" id="MobiDB-lite"/>
    </source>
</evidence>
<comment type="caution">
    <text evidence="3">The sequence shown here is derived from an EMBL/GenBank/DDBJ whole genome shotgun (WGS) entry which is preliminary data.</text>
</comment>
<evidence type="ECO:0000313" key="3">
    <source>
        <dbReference type="EMBL" id="MCW3487130.1"/>
    </source>
</evidence>
<dbReference type="Proteomes" id="UP001207742">
    <property type="component" value="Unassembled WGS sequence"/>
</dbReference>
<dbReference type="PROSITE" id="PS51257">
    <property type="entry name" value="PROKAR_LIPOPROTEIN"/>
    <property type="match status" value="1"/>
</dbReference>
<gene>
    <name evidence="3" type="ORF">OL497_24740</name>
</gene>
<accession>A0ABT3IT81</accession>
<keyword evidence="2" id="KW-0732">Signal</keyword>
<name>A0ABT3IT81_9BACT</name>
<feature type="signal peptide" evidence="2">
    <location>
        <begin position="1"/>
        <end position="16"/>
    </location>
</feature>
<evidence type="ECO:0008006" key="5">
    <source>
        <dbReference type="Google" id="ProtNLM"/>
    </source>
</evidence>
<protein>
    <recommendedName>
        <fullName evidence="5">Auto-transporter adhesin head GIN domain-containing protein</fullName>
    </recommendedName>
</protein>
<evidence type="ECO:0000256" key="2">
    <source>
        <dbReference type="SAM" id="SignalP"/>
    </source>
</evidence>
<evidence type="ECO:0000313" key="4">
    <source>
        <dbReference type="Proteomes" id="UP001207742"/>
    </source>
</evidence>
<keyword evidence="4" id="KW-1185">Reference proteome</keyword>
<feature type="chain" id="PRO_5046901117" description="Auto-transporter adhesin head GIN domain-containing protein" evidence="2">
    <location>
        <begin position="17"/>
        <end position="146"/>
    </location>
</feature>
<proteinExistence type="predicted"/>
<dbReference type="EMBL" id="JAPDNS010000002">
    <property type="protein sequence ID" value="MCW3487130.1"/>
    <property type="molecule type" value="Genomic_DNA"/>
</dbReference>